<dbReference type="EMBL" id="JBJXCW010000012">
    <property type="protein sequence ID" value="MFN0298151.1"/>
    <property type="molecule type" value="Genomic_DNA"/>
</dbReference>
<dbReference type="InterPro" id="IPR004942">
    <property type="entry name" value="Roadblock/LAMTOR2_dom"/>
</dbReference>
<evidence type="ECO:0000259" key="1">
    <source>
        <dbReference type="Pfam" id="PF03259"/>
    </source>
</evidence>
<dbReference type="Proteomes" id="UP001632339">
    <property type="component" value="Unassembled WGS sequence"/>
</dbReference>
<accession>A0A1C4GZ87</accession>
<gene>
    <name evidence="2" type="ORF">ACKVE0_11560</name>
    <name evidence="3" type="ORF">GA0116959_11849</name>
</gene>
<evidence type="ECO:0000313" key="5">
    <source>
        <dbReference type="Proteomes" id="UP001632339"/>
    </source>
</evidence>
<dbReference type="SUPFAM" id="SSF103196">
    <property type="entry name" value="Roadblock/LC7 domain"/>
    <property type="match status" value="1"/>
</dbReference>
<dbReference type="OrthoDB" id="6647245at2"/>
<reference evidence="3 4" key="1">
    <citation type="submission" date="2016-08" db="EMBL/GenBank/DDBJ databases">
        <authorList>
            <person name="Seilhamer J.J."/>
        </authorList>
    </citation>
    <scope>NUCLEOTIDE SEQUENCE [LARGE SCALE GENOMIC DNA]</scope>
    <source>
        <strain evidence="3 4">ANC 4874</strain>
    </source>
</reference>
<evidence type="ECO:0000313" key="2">
    <source>
        <dbReference type="EMBL" id="MFN0298151.1"/>
    </source>
</evidence>
<dbReference type="Gene3D" id="3.30.450.30">
    <property type="entry name" value="Dynein light chain 2a, cytoplasmic"/>
    <property type="match status" value="1"/>
</dbReference>
<dbReference type="AlphaFoldDB" id="A0A1C4GZ87"/>
<protein>
    <submittedName>
        <fullName evidence="2">Roadblock/LC7 domain-containing protein</fullName>
    </submittedName>
</protein>
<dbReference type="EMBL" id="FMBK01000018">
    <property type="protein sequence ID" value="SCC73305.1"/>
    <property type="molecule type" value="Genomic_DNA"/>
</dbReference>
<feature type="domain" description="Roadblock/LAMTOR2" evidence="1">
    <location>
        <begin position="24"/>
        <end position="100"/>
    </location>
</feature>
<evidence type="ECO:0000313" key="3">
    <source>
        <dbReference type="EMBL" id="SCC73305.1"/>
    </source>
</evidence>
<reference evidence="2 5" key="2">
    <citation type="submission" date="2024-12" db="EMBL/GenBank/DDBJ databases">
        <title>C001-4G Acinetobacter sp. assembled genome.</title>
        <authorList>
            <person name="D'Arcy K."/>
            <person name="Kingdon A.D.H."/>
            <person name="Breen A."/>
            <person name="Mckeown C."/>
            <person name="Allman E."/>
            <person name="Sharma P."/>
            <person name="Mcleman A."/>
            <person name="Roberts A.P."/>
        </authorList>
    </citation>
    <scope>NUCLEOTIDE SEQUENCE [LARGE SCALE GENOMIC DNA]</scope>
    <source>
        <strain evidence="2 5">C1-4G</strain>
    </source>
</reference>
<evidence type="ECO:0000313" key="4">
    <source>
        <dbReference type="Proteomes" id="UP000243661"/>
    </source>
</evidence>
<proteinExistence type="predicted"/>
<dbReference type="Proteomes" id="UP000243661">
    <property type="component" value="Unassembled WGS sequence"/>
</dbReference>
<name>A0A1C4GZ87_9GAMM</name>
<sequence length="137" mass="14951">MFALQNNRAASAELIEFSKSKIQEVINNVTGINFIMLCSTDGFELATIHKKDHYNNGKLAAVSSSILAMVSAFMQEIHLTGCQSITLDAENGKAILTSIPSKSHPMIIIALAEKNVLLGQLLYMLKHASNSIQKESM</sequence>
<dbReference type="RefSeq" id="WP_053579663.1">
    <property type="nucleotide sequence ID" value="NZ_FMBK01000018.1"/>
</dbReference>
<keyword evidence="5" id="KW-1185">Reference proteome</keyword>
<dbReference type="Pfam" id="PF03259">
    <property type="entry name" value="Robl_LC7"/>
    <property type="match status" value="1"/>
</dbReference>
<organism evidence="3 4">
    <name type="scientific">Acinetobacter albensis</name>
    <dbReference type="NCBI Taxonomy" id="1673609"/>
    <lineage>
        <taxon>Bacteria</taxon>
        <taxon>Pseudomonadati</taxon>
        <taxon>Pseudomonadota</taxon>
        <taxon>Gammaproteobacteria</taxon>
        <taxon>Moraxellales</taxon>
        <taxon>Moraxellaceae</taxon>
        <taxon>Acinetobacter</taxon>
    </lineage>
</organism>